<reference evidence="14 15" key="1">
    <citation type="submission" date="2017-08" db="EMBL/GenBank/DDBJ databases">
        <authorList>
            <person name="de Groot N.N."/>
        </authorList>
    </citation>
    <scope>NUCLEOTIDE SEQUENCE [LARGE SCALE GENOMIC DNA]</scope>
    <source>
        <strain evidence="14 15">USBA 352</strain>
    </source>
</reference>
<keyword evidence="5 12" id="KW-0479">Metal-binding</keyword>
<organism evidence="14 15">
    <name type="scientific">Stappia indica</name>
    <dbReference type="NCBI Taxonomy" id="538381"/>
    <lineage>
        <taxon>Bacteria</taxon>
        <taxon>Pseudomonadati</taxon>
        <taxon>Pseudomonadota</taxon>
        <taxon>Alphaproteobacteria</taxon>
        <taxon>Hyphomicrobiales</taxon>
        <taxon>Stappiaceae</taxon>
        <taxon>Stappia</taxon>
    </lineage>
</organism>
<dbReference type="CDD" id="cd06218">
    <property type="entry name" value="DHOD_e_trans"/>
    <property type="match status" value="1"/>
</dbReference>
<keyword evidence="4 12" id="KW-0001">2Fe-2S</keyword>
<proteinExistence type="inferred from homology"/>
<evidence type="ECO:0000256" key="6">
    <source>
        <dbReference type="ARBA" id="ARBA00022827"/>
    </source>
</evidence>
<dbReference type="SUPFAM" id="SSF52343">
    <property type="entry name" value="Ferredoxin reductase-like, C-terminal NADP-linked domain"/>
    <property type="match status" value="1"/>
</dbReference>
<keyword evidence="8 12" id="KW-0408">Iron</keyword>
<feature type="binding site" evidence="12">
    <location>
        <position position="250"/>
    </location>
    <ligand>
        <name>[2Fe-2S] cluster</name>
        <dbReference type="ChEBI" id="CHEBI:190135"/>
    </ligand>
</feature>
<evidence type="ECO:0000256" key="2">
    <source>
        <dbReference type="ARBA" id="ARBA00022448"/>
    </source>
</evidence>
<dbReference type="Gene3D" id="3.40.50.80">
    <property type="entry name" value="Nucleotide-binding domain of ferredoxin-NADP reductase (FNR) module"/>
    <property type="match status" value="1"/>
</dbReference>
<evidence type="ECO:0000313" key="14">
    <source>
        <dbReference type="EMBL" id="SOC06798.1"/>
    </source>
</evidence>
<keyword evidence="6 11" id="KW-0274">FAD</keyword>
<dbReference type="Gene3D" id="2.10.240.10">
    <property type="entry name" value="Dihydroorotate dehydrogenase, electron transfer subunit"/>
    <property type="match status" value="1"/>
</dbReference>
<dbReference type="Proteomes" id="UP000219331">
    <property type="component" value="Unassembled WGS sequence"/>
</dbReference>
<comment type="cofactor">
    <cofactor evidence="10">
        <name>[2Fe-2S] cluster</name>
        <dbReference type="ChEBI" id="CHEBI:190135"/>
    </cofactor>
</comment>
<dbReference type="GO" id="GO:0046872">
    <property type="term" value="F:metal ion binding"/>
    <property type="evidence" value="ECO:0007669"/>
    <property type="project" value="UniProtKB-KW"/>
</dbReference>
<dbReference type="GO" id="GO:0050660">
    <property type="term" value="F:flavin adenine dinucleotide binding"/>
    <property type="evidence" value="ECO:0007669"/>
    <property type="project" value="InterPro"/>
</dbReference>
<sequence length="283" mass="31148">MTSVLTRPASAADGRAQPVVFERDLDVLSNDPVNGEYMRLVLAAPREMLDLCRAGQFFNLLCPSLGGETPYLRRPMSIYGFYPERGELHFLYKVAGAGTRALAQLRAGDALNVMGPLGQGFRIDDDWQRLVLVARGVGLATLAPLALEANRLGRHLTAICSARHPDLLMSIDYFRELGAEIIPVTDAEGTSSLEHLEQVIEERIAGPGIDAFYTCGSNRLLTLLQRIGKRHGIPGEIALEQQMACGLGMCHCCVRPFRKGDKTVQLRVCREGPVFDIQEAMPW</sequence>
<dbReference type="SUPFAM" id="SSF63380">
    <property type="entry name" value="Riboflavin synthase domain-like"/>
    <property type="match status" value="1"/>
</dbReference>
<comment type="cofactor">
    <cofactor evidence="12">
        <name>[2Fe-2S] cluster</name>
        <dbReference type="ChEBI" id="CHEBI:190135"/>
    </cofactor>
    <text evidence="12">Binds 1 [2Fe-2S] cluster per subunit.</text>
</comment>
<feature type="binding site" evidence="12">
    <location>
        <position position="269"/>
    </location>
    <ligand>
        <name>[2Fe-2S] cluster</name>
        <dbReference type="ChEBI" id="CHEBI:190135"/>
    </ligand>
</feature>
<keyword evidence="2" id="KW-0813">Transport</keyword>
<evidence type="ECO:0000256" key="5">
    <source>
        <dbReference type="ARBA" id="ARBA00022723"/>
    </source>
</evidence>
<evidence type="ECO:0000259" key="13">
    <source>
        <dbReference type="PROSITE" id="PS51384"/>
    </source>
</evidence>
<dbReference type="PIRSF" id="PIRSF006816">
    <property type="entry name" value="Cyc3_hyd_g"/>
    <property type="match status" value="1"/>
</dbReference>
<feature type="binding site" evidence="11">
    <location>
        <begin position="74"/>
        <end position="77"/>
    </location>
    <ligand>
        <name>FAD</name>
        <dbReference type="ChEBI" id="CHEBI:57692"/>
    </ligand>
</feature>
<comment type="similarity">
    <text evidence="1">Belongs to the PyrK family.</text>
</comment>
<dbReference type="PROSITE" id="PS51384">
    <property type="entry name" value="FAD_FR"/>
    <property type="match status" value="1"/>
</dbReference>
<dbReference type="GO" id="GO:0006221">
    <property type="term" value="P:pyrimidine nucleotide biosynthetic process"/>
    <property type="evidence" value="ECO:0007669"/>
    <property type="project" value="InterPro"/>
</dbReference>
<keyword evidence="15" id="KW-1185">Reference proteome</keyword>
<accession>A0A285SLD1</accession>
<keyword evidence="9 12" id="KW-0411">Iron-sulfur</keyword>
<evidence type="ECO:0000256" key="12">
    <source>
        <dbReference type="PIRSR" id="PIRSR006816-2"/>
    </source>
</evidence>
<dbReference type="InterPro" id="IPR039261">
    <property type="entry name" value="FNR_nucleotide-bd"/>
</dbReference>
<dbReference type="GO" id="GO:0016491">
    <property type="term" value="F:oxidoreductase activity"/>
    <property type="evidence" value="ECO:0007669"/>
    <property type="project" value="InterPro"/>
</dbReference>
<comment type="cofactor">
    <cofactor evidence="11">
        <name>FAD</name>
        <dbReference type="ChEBI" id="CHEBI:57692"/>
    </cofactor>
    <text evidence="11">Binds 1 FAD per subunit.</text>
</comment>
<name>A0A285SLD1_9HYPH</name>
<dbReference type="InterPro" id="IPR012165">
    <property type="entry name" value="Cyt_c3_hydrogenase_gsu"/>
</dbReference>
<dbReference type="GO" id="GO:0051537">
    <property type="term" value="F:2 iron, 2 sulfur cluster binding"/>
    <property type="evidence" value="ECO:0007669"/>
    <property type="project" value="UniProtKB-KW"/>
</dbReference>
<dbReference type="Gene3D" id="2.40.30.10">
    <property type="entry name" value="Translation factors"/>
    <property type="match status" value="1"/>
</dbReference>
<dbReference type="InterPro" id="IPR019480">
    <property type="entry name" value="Dihydroorotate_DH_Fe-S-bd"/>
</dbReference>
<evidence type="ECO:0000256" key="9">
    <source>
        <dbReference type="ARBA" id="ARBA00023014"/>
    </source>
</evidence>
<dbReference type="InterPro" id="IPR050353">
    <property type="entry name" value="PyrK_electron_transfer"/>
</dbReference>
<feature type="binding site" evidence="12">
    <location>
        <position position="245"/>
    </location>
    <ligand>
        <name>[2Fe-2S] cluster</name>
        <dbReference type="ChEBI" id="CHEBI:190135"/>
    </ligand>
</feature>
<evidence type="ECO:0000256" key="8">
    <source>
        <dbReference type="ARBA" id="ARBA00023004"/>
    </source>
</evidence>
<dbReference type="InterPro" id="IPR037117">
    <property type="entry name" value="Dihydroorotate_DH_ele_sf"/>
</dbReference>
<evidence type="ECO:0000256" key="3">
    <source>
        <dbReference type="ARBA" id="ARBA00022630"/>
    </source>
</evidence>
<gene>
    <name evidence="14" type="ORF">SAMN05421512_105216</name>
</gene>
<protein>
    <submittedName>
        <fullName evidence="14">Dihydroorotate dehydrogenase electron transfer subunit</fullName>
    </submittedName>
</protein>
<keyword evidence="3 11" id="KW-0285">Flavoprotein</keyword>
<dbReference type="OrthoDB" id="9806195at2"/>
<dbReference type="AlphaFoldDB" id="A0A285SLD1"/>
<dbReference type="RefSeq" id="WP_097174881.1">
    <property type="nucleotide sequence ID" value="NZ_OBML01000005.1"/>
</dbReference>
<feature type="domain" description="FAD-binding FR-type" evidence="13">
    <location>
        <begin position="20"/>
        <end position="123"/>
    </location>
</feature>
<dbReference type="EMBL" id="OBML01000005">
    <property type="protein sequence ID" value="SOC06798.1"/>
    <property type="molecule type" value="Genomic_DNA"/>
</dbReference>
<evidence type="ECO:0000256" key="7">
    <source>
        <dbReference type="ARBA" id="ARBA00022982"/>
    </source>
</evidence>
<feature type="binding site" evidence="12">
    <location>
        <position position="253"/>
    </location>
    <ligand>
        <name>[2Fe-2S] cluster</name>
        <dbReference type="ChEBI" id="CHEBI:190135"/>
    </ligand>
</feature>
<dbReference type="PANTHER" id="PTHR43513:SF3">
    <property type="entry name" value="DIHYDROOROTATE DEHYDROGENASE B (NAD(+)), ELECTRON TRANSFER SUBUNIT-RELATED"/>
    <property type="match status" value="1"/>
</dbReference>
<evidence type="ECO:0000256" key="4">
    <source>
        <dbReference type="ARBA" id="ARBA00022714"/>
    </source>
</evidence>
<dbReference type="InterPro" id="IPR017927">
    <property type="entry name" value="FAD-bd_FR_type"/>
</dbReference>
<evidence type="ECO:0000256" key="1">
    <source>
        <dbReference type="ARBA" id="ARBA00006422"/>
    </source>
</evidence>
<dbReference type="PANTHER" id="PTHR43513">
    <property type="entry name" value="DIHYDROOROTATE DEHYDROGENASE B (NAD(+)), ELECTRON TRANSFER SUBUNIT"/>
    <property type="match status" value="1"/>
</dbReference>
<dbReference type="Pfam" id="PF10418">
    <property type="entry name" value="DHODB_Fe-S_bind"/>
    <property type="match status" value="1"/>
</dbReference>
<evidence type="ECO:0000256" key="10">
    <source>
        <dbReference type="ARBA" id="ARBA00034078"/>
    </source>
</evidence>
<evidence type="ECO:0000256" key="11">
    <source>
        <dbReference type="PIRSR" id="PIRSR006816-1"/>
    </source>
</evidence>
<feature type="binding site" evidence="11">
    <location>
        <begin position="98"/>
        <end position="99"/>
    </location>
    <ligand>
        <name>FAD</name>
        <dbReference type="ChEBI" id="CHEBI:57692"/>
    </ligand>
</feature>
<keyword evidence="7" id="KW-0249">Electron transport</keyword>
<evidence type="ECO:0000313" key="15">
    <source>
        <dbReference type="Proteomes" id="UP000219331"/>
    </source>
</evidence>
<dbReference type="STRING" id="538381.GCA_001696535_02074"/>
<dbReference type="InterPro" id="IPR017938">
    <property type="entry name" value="Riboflavin_synthase-like_b-brl"/>
</dbReference>